<dbReference type="InterPro" id="IPR013317">
    <property type="entry name" value="DnaA_dom"/>
</dbReference>
<dbReference type="CDD" id="cd00009">
    <property type="entry name" value="AAA"/>
    <property type="match status" value="1"/>
</dbReference>
<dbReference type="InterPro" id="IPR003593">
    <property type="entry name" value="AAA+_ATPase"/>
</dbReference>
<dbReference type="CDD" id="cd06571">
    <property type="entry name" value="Bac_DnaA_C"/>
    <property type="match status" value="1"/>
</dbReference>
<dbReference type="InterPro" id="IPR027417">
    <property type="entry name" value="P-loop_NTPase"/>
</dbReference>
<dbReference type="KEGG" id="caj:CIG1485E_0001"/>
<evidence type="ECO:0000259" key="13">
    <source>
        <dbReference type="SMART" id="SM00760"/>
    </source>
</evidence>
<dbReference type="Pfam" id="PF08299">
    <property type="entry name" value="Bac_DnaA_C"/>
    <property type="match status" value="1"/>
</dbReference>
<evidence type="ECO:0000256" key="9">
    <source>
        <dbReference type="NCBIfam" id="TIGR00362"/>
    </source>
</evidence>
<dbReference type="SMART" id="SM00760">
    <property type="entry name" value="Bac_DnaA_C"/>
    <property type="match status" value="1"/>
</dbReference>
<dbReference type="PANTHER" id="PTHR30050">
    <property type="entry name" value="CHROMOSOMAL REPLICATION INITIATOR PROTEIN DNAA"/>
    <property type="match status" value="1"/>
</dbReference>
<comment type="function">
    <text evidence="8 10">Plays an essential role in the initiation and regulation of chromosomal replication. ATP-DnaA binds to the origin of replication (oriC) to initiate formation of the DNA replication initiation complex once per cell cycle. Binds the DnaA box (a 9 base pair repeat at the origin) and separates the double-stranded (ds)DNA. Forms a right-handed helical filament on oriC DNA; dsDNA binds to the exterior of the filament while single-stranded (ss)DNA is stabiized in the filament's interior. The ATP-DnaA-oriC complex binds and stabilizes one strand of the AT-rich DNA unwinding element (DUE), permitting loading of DNA polymerase. After initiation quickly degrades to an ADP-DnaA complex that is not apt for DNA replication. Binds acidic phospholipids.</text>
</comment>
<sequence length="436" mass="49831">MLADEILELLGQEISKNEMENYISQIKFNEKSSNEENAVFTAPNELIAKFIQTRYSAKIANLFEVKTGIKPAVKITTLKGKIQTKTKDVDIKQIRTQSSLLNPSYTFDTFVVGDSNQFAYISSKQVATNPGKVYNPLFIYGSTGLGKTHLLQSVGNYCLEQGKTVICVTSEQFMSDFMRNVENRTMNKFKEKYRNCDILLIDDVQFFHKSEKTQEEFFHTFNEIHAKKGQIVMTSDKPPKMLKGFEERLKSRFEWGLMADITPPELDTKIRIIKAKCEFDGINLSSDIIEYIATNMGDNIREIESAIININAFANIMRQEITLEFAKNVIKDQIKEKKENISLENIIESVGHEMNIKPSDIKSKSRTKGIVEARRICIYLAKTLTPNSMPQLATHFGLKDHSAVSHNIKKINELINSDDYFKARVEELKNKITSKE</sequence>
<dbReference type="AlphaFoldDB" id="A0A076F784"/>
<evidence type="ECO:0000256" key="6">
    <source>
        <dbReference type="ARBA" id="ARBA00023121"/>
    </source>
</evidence>
<feature type="binding site" evidence="8">
    <location>
        <position position="146"/>
    </location>
    <ligand>
        <name>ATP</name>
        <dbReference type="ChEBI" id="CHEBI:30616"/>
    </ligand>
</feature>
<gene>
    <name evidence="8 14" type="primary">dnaA</name>
    <name evidence="14" type="ORF">CIG1485E_0001</name>
</gene>
<dbReference type="InterPro" id="IPR024633">
    <property type="entry name" value="DnaA_N_dom"/>
</dbReference>
<evidence type="ECO:0000256" key="5">
    <source>
        <dbReference type="ARBA" id="ARBA00022840"/>
    </source>
</evidence>
<keyword evidence="5 8" id="KW-0067">ATP-binding</keyword>
<comment type="caution">
    <text evidence="8">Lacks conserved residue(s) required for the propagation of feature annotation.</text>
</comment>
<evidence type="ECO:0000313" key="15">
    <source>
        <dbReference type="Proteomes" id="UP000028486"/>
    </source>
</evidence>
<comment type="similarity">
    <text evidence="1 8 11">Belongs to the DnaA family.</text>
</comment>
<evidence type="ECO:0000256" key="3">
    <source>
        <dbReference type="ARBA" id="ARBA00022705"/>
    </source>
</evidence>
<keyword evidence="2 8" id="KW-0963">Cytoplasm</keyword>
<feature type="domain" description="Chromosomal replication initiator DnaA C-terminal" evidence="13">
    <location>
        <begin position="342"/>
        <end position="411"/>
    </location>
</feature>
<comment type="subcellular location">
    <subcellularLocation>
        <location evidence="8">Cytoplasm</location>
    </subcellularLocation>
</comment>
<comment type="domain">
    <text evidence="8">Domain I is involved in oligomerization and binding regulators, domain II is flexibile and of varying length in different bacteria, domain III forms the AAA+ region, while domain IV binds dsDNA.</text>
</comment>
<dbReference type="GO" id="GO:0005524">
    <property type="term" value="F:ATP binding"/>
    <property type="evidence" value="ECO:0007669"/>
    <property type="project" value="UniProtKB-UniRule"/>
</dbReference>
<feature type="domain" description="AAA+ ATPase" evidence="12">
    <location>
        <begin position="133"/>
        <end position="259"/>
    </location>
</feature>
<dbReference type="SMART" id="SM00382">
    <property type="entry name" value="AAA"/>
    <property type="match status" value="1"/>
</dbReference>
<comment type="subunit">
    <text evidence="8">Oligomerizes as a right-handed, spiral filament on DNA at oriC.</text>
</comment>
<evidence type="ECO:0000256" key="7">
    <source>
        <dbReference type="ARBA" id="ARBA00023125"/>
    </source>
</evidence>
<dbReference type="GO" id="GO:0006275">
    <property type="term" value="P:regulation of DNA replication"/>
    <property type="evidence" value="ECO:0007669"/>
    <property type="project" value="UniProtKB-UniRule"/>
</dbReference>
<dbReference type="SUPFAM" id="SSF52540">
    <property type="entry name" value="P-loop containing nucleoside triphosphate hydrolases"/>
    <property type="match status" value="1"/>
</dbReference>
<feature type="region of interest" description="Domain I, interacts with DnaA modulators" evidence="8">
    <location>
        <begin position="1"/>
        <end position="84"/>
    </location>
</feature>
<feature type="region of interest" description="Domain IV, binds dsDNA" evidence="8">
    <location>
        <begin position="315"/>
        <end position="436"/>
    </location>
</feature>
<dbReference type="HOGENOM" id="CLU_026910_3_1_7"/>
<dbReference type="Pfam" id="PF00308">
    <property type="entry name" value="Bac_DnaA"/>
    <property type="match status" value="1"/>
</dbReference>
<dbReference type="InterPro" id="IPR038454">
    <property type="entry name" value="DnaA_N_sf"/>
</dbReference>
<dbReference type="GO" id="GO:0006270">
    <property type="term" value="P:DNA replication initiation"/>
    <property type="evidence" value="ECO:0007669"/>
    <property type="project" value="UniProtKB-UniRule"/>
</dbReference>
<keyword evidence="15" id="KW-1185">Reference proteome</keyword>
<accession>A0A076F784</accession>
<keyword evidence="6 8" id="KW-0446">Lipid-binding</keyword>
<proteinExistence type="inferred from homology"/>
<dbReference type="GO" id="GO:0005886">
    <property type="term" value="C:plasma membrane"/>
    <property type="evidence" value="ECO:0007669"/>
    <property type="project" value="TreeGrafter"/>
</dbReference>
<dbReference type="OrthoDB" id="9807019at2"/>
<dbReference type="InterPro" id="IPR001957">
    <property type="entry name" value="Chromosome_initiator_DnaA"/>
</dbReference>
<dbReference type="Proteomes" id="UP000028486">
    <property type="component" value="Chromosome"/>
</dbReference>
<dbReference type="InterPro" id="IPR018312">
    <property type="entry name" value="Chromosome_initiator_DnaA_CS"/>
</dbReference>
<evidence type="ECO:0000256" key="8">
    <source>
        <dbReference type="HAMAP-Rule" id="MF_00377"/>
    </source>
</evidence>
<dbReference type="GO" id="GO:0008289">
    <property type="term" value="F:lipid binding"/>
    <property type="evidence" value="ECO:0007669"/>
    <property type="project" value="UniProtKB-KW"/>
</dbReference>
<keyword evidence="3 8" id="KW-0235">DNA replication</keyword>
<dbReference type="GO" id="GO:0005737">
    <property type="term" value="C:cytoplasm"/>
    <property type="evidence" value="ECO:0007669"/>
    <property type="project" value="UniProtKB-SubCell"/>
</dbReference>
<dbReference type="EMBL" id="CP009043">
    <property type="protein sequence ID" value="AII13881.1"/>
    <property type="molecule type" value="Genomic_DNA"/>
</dbReference>
<evidence type="ECO:0000256" key="1">
    <source>
        <dbReference type="ARBA" id="ARBA00006583"/>
    </source>
</evidence>
<dbReference type="InterPro" id="IPR013159">
    <property type="entry name" value="DnaA_C"/>
</dbReference>
<evidence type="ECO:0000256" key="11">
    <source>
        <dbReference type="RuleBase" id="RU004227"/>
    </source>
</evidence>
<dbReference type="Gene3D" id="1.10.1750.10">
    <property type="match status" value="1"/>
</dbReference>
<keyword evidence="7 8" id="KW-0238">DNA-binding</keyword>
<feature type="binding site" evidence="8">
    <location>
        <position position="144"/>
    </location>
    <ligand>
        <name>ATP</name>
        <dbReference type="ChEBI" id="CHEBI:30616"/>
    </ligand>
</feature>
<name>A0A076F784_9BACT</name>
<dbReference type="Gene3D" id="3.40.50.300">
    <property type="entry name" value="P-loop containing nucleotide triphosphate hydrolases"/>
    <property type="match status" value="1"/>
</dbReference>
<dbReference type="InterPro" id="IPR010921">
    <property type="entry name" value="Trp_repressor/repl_initiator"/>
</dbReference>
<dbReference type="Pfam" id="PF11638">
    <property type="entry name" value="DnaA_N"/>
    <property type="match status" value="1"/>
</dbReference>
<dbReference type="SUPFAM" id="SSF48295">
    <property type="entry name" value="TrpR-like"/>
    <property type="match status" value="1"/>
</dbReference>
<evidence type="ECO:0000313" key="14">
    <source>
        <dbReference type="EMBL" id="AII13881.1"/>
    </source>
</evidence>
<dbReference type="PROSITE" id="PS01008">
    <property type="entry name" value="DNAA"/>
    <property type="match status" value="1"/>
</dbReference>
<dbReference type="Gene3D" id="1.10.8.60">
    <property type="match status" value="1"/>
</dbReference>
<protein>
    <recommendedName>
        <fullName evidence="8 9">Chromosomal replication initiator protein DnaA</fullName>
    </recommendedName>
</protein>
<dbReference type="RefSeq" id="WP_038452418.1">
    <property type="nucleotide sequence ID" value="NZ_CP009043.1"/>
</dbReference>
<feature type="binding site" evidence="8">
    <location>
        <position position="148"/>
    </location>
    <ligand>
        <name>ATP</name>
        <dbReference type="ChEBI" id="CHEBI:30616"/>
    </ligand>
</feature>
<dbReference type="GO" id="GO:0003688">
    <property type="term" value="F:DNA replication origin binding"/>
    <property type="evidence" value="ECO:0007669"/>
    <property type="project" value="UniProtKB-UniRule"/>
</dbReference>
<dbReference type="HAMAP" id="MF_00377">
    <property type="entry name" value="DnaA_bact"/>
    <property type="match status" value="1"/>
</dbReference>
<reference evidence="15" key="1">
    <citation type="journal article" date="2014" name="Genome Announc.">
        <title>Complete Genome Sequence of Campylobacter iguaniorum Strain 1485ET, Isolated from a Bearded Dragon (Pogona vitticeps).</title>
        <authorList>
            <person name="Gilbert M.J."/>
            <person name="Miller W.G."/>
            <person name="Yee E."/>
            <person name="Kik M."/>
            <person name="Wagenaar J.A."/>
            <person name="Duim B."/>
        </authorList>
    </citation>
    <scope>NUCLEOTIDE SEQUENCE [LARGE SCALE GENOMIC DNA]</scope>
    <source>
        <strain evidence="15">1485E</strain>
    </source>
</reference>
<evidence type="ECO:0000256" key="2">
    <source>
        <dbReference type="ARBA" id="ARBA00022490"/>
    </source>
</evidence>
<dbReference type="STRING" id="1244531.CIG2463D_0001"/>
<dbReference type="PANTHER" id="PTHR30050:SF2">
    <property type="entry name" value="CHROMOSOMAL REPLICATION INITIATOR PROTEIN DNAA"/>
    <property type="match status" value="1"/>
</dbReference>
<organism evidence="14 15">
    <name type="scientific">Campylobacter iguaniorum</name>
    <dbReference type="NCBI Taxonomy" id="1244531"/>
    <lineage>
        <taxon>Bacteria</taxon>
        <taxon>Pseudomonadati</taxon>
        <taxon>Campylobacterota</taxon>
        <taxon>Epsilonproteobacteria</taxon>
        <taxon>Campylobacterales</taxon>
        <taxon>Campylobacteraceae</taxon>
        <taxon>Campylobacter</taxon>
    </lineage>
</organism>
<dbReference type="eggNOG" id="COG0593">
    <property type="taxonomic scope" value="Bacteria"/>
</dbReference>
<dbReference type="PRINTS" id="PR00051">
    <property type="entry name" value="DNAA"/>
</dbReference>
<feature type="binding site" evidence="8">
    <location>
        <position position="147"/>
    </location>
    <ligand>
        <name>ATP</name>
        <dbReference type="ChEBI" id="CHEBI:30616"/>
    </ligand>
</feature>
<dbReference type="NCBIfam" id="TIGR00362">
    <property type="entry name" value="DnaA"/>
    <property type="match status" value="1"/>
</dbReference>
<dbReference type="FunFam" id="3.40.50.300:FF:000668">
    <property type="entry name" value="Chromosomal replication initiator protein DnaA"/>
    <property type="match status" value="1"/>
</dbReference>
<dbReference type="InterPro" id="IPR020591">
    <property type="entry name" value="Chromosome_initiator_DnaA-like"/>
</dbReference>
<evidence type="ECO:0000259" key="12">
    <source>
        <dbReference type="SMART" id="SM00382"/>
    </source>
</evidence>
<evidence type="ECO:0000256" key="10">
    <source>
        <dbReference type="RuleBase" id="RU000577"/>
    </source>
</evidence>
<dbReference type="Gene3D" id="3.30.300.180">
    <property type="match status" value="1"/>
</dbReference>
<evidence type="ECO:0000256" key="4">
    <source>
        <dbReference type="ARBA" id="ARBA00022741"/>
    </source>
</evidence>
<keyword evidence="4 8" id="KW-0547">Nucleotide-binding</keyword>